<comment type="pathway">
    <text evidence="2 11">Cofactor biosynthesis; (R)-pantothenate biosynthesis; (R)-pantoate from 3-methyl-2-oxobutanoate: step 2/2.</text>
</comment>
<dbReference type="InterPro" id="IPR013332">
    <property type="entry name" value="KPR_N"/>
</dbReference>
<evidence type="ECO:0000256" key="6">
    <source>
        <dbReference type="ARBA" id="ARBA00022655"/>
    </source>
</evidence>
<accession>A0A564G575</accession>
<evidence type="ECO:0000313" key="15">
    <source>
        <dbReference type="EMBL" id="VUF15467.1"/>
    </source>
</evidence>
<sequence length="336" mass="35738">MSIAIVGAGAIGGQLGVKLAASGEPVTFIARGANLEAIRTGGMRLIEEDGSEIHARDVRATQSMQEAGVHDYVLLTVKAHQVGPIAADLKHLIGPNTAVVTLQNGIPWWYFLHGYEGAHAGKQVENSDPGGAIARHLDASKVIGSVVYPAAILEAPGVVRVVEGNRYTLGEPDGSMSERVTILSEKLVKAGFKSPAIGDIRSEIWLKLWGNLSFNPISALTHATLVDICQFPDTRALARAMMEEAQAIANTLGVTFRVDIDRRIAGAEKVGAHKTSMLQDVEAGRAIELEALVGSVIELGRITGTPTPHIDTVYALMRLLARSLETQKGRLAIQPA</sequence>
<dbReference type="Pfam" id="PF08546">
    <property type="entry name" value="ApbA_C"/>
    <property type="match status" value="1"/>
</dbReference>
<keyword evidence="17" id="KW-1185">Reference proteome</keyword>
<evidence type="ECO:0000256" key="4">
    <source>
        <dbReference type="ARBA" id="ARBA00013014"/>
    </source>
</evidence>
<evidence type="ECO:0000256" key="5">
    <source>
        <dbReference type="ARBA" id="ARBA00019465"/>
    </source>
</evidence>
<dbReference type="AlphaFoldDB" id="A0A564G575"/>
<name>A0A564G575_9HYPH</name>
<dbReference type="Proteomes" id="UP000401717">
    <property type="component" value="Unassembled WGS sequence"/>
</dbReference>
<dbReference type="OrthoDB" id="9796561at2"/>
<dbReference type="InterPro" id="IPR036291">
    <property type="entry name" value="NAD(P)-bd_dom_sf"/>
</dbReference>
<feature type="domain" description="Ketopantoate reductase N-terminal" evidence="12">
    <location>
        <begin position="3"/>
        <end position="173"/>
    </location>
</feature>
<dbReference type="InterPro" id="IPR003710">
    <property type="entry name" value="ApbA"/>
</dbReference>
<dbReference type="FunFam" id="3.40.50.720:FF:000307">
    <property type="entry name" value="2-dehydropantoate 2-reductase"/>
    <property type="match status" value="1"/>
</dbReference>
<reference evidence="15 16" key="1">
    <citation type="submission" date="2019-06" db="EMBL/GenBank/DDBJ databases">
        <authorList>
            <person name="Rodrigo-Torres L."/>
            <person name="Arahal R. D."/>
            <person name="Lucena T."/>
        </authorList>
    </citation>
    <scope>NUCLEOTIDE SEQUENCE [LARGE SCALE GENOMIC DNA]</scope>
    <source>
        <strain evidence="15 16">SW08-7</strain>
    </source>
</reference>
<dbReference type="PANTHER" id="PTHR21708">
    <property type="entry name" value="PROBABLE 2-DEHYDROPANTOATE 2-REDUCTASE"/>
    <property type="match status" value="1"/>
</dbReference>
<dbReference type="GO" id="GO:0005737">
    <property type="term" value="C:cytoplasm"/>
    <property type="evidence" value="ECO:0007669"/>
    <property type="project" value="TreeGrafter"/>
</dbReference>
<keyword evidence="8 11" id="KW-0560">Oxidoreductase</keyword>
<dbReference type="Gene3D" id="3.40.50.720">
    <property type="entry name" value="NAD(P)-binding Rossmann-like Domain"/>
    <property type="match status" value="1"/>
</dbReference>
<evidence type="ECO:0000256" key="2">
    <source>
        <dbReference type="ARBA" id="ARBA00004994"/>
    </source>
</evidence>
<gene>
    <name evidence="15" type="primary">panE_2</name>
    <name evidence="14" type="synonym">panE</name>
    <name evidence="14" type="ORF">IFDJLNFL_1336</name>
    <name evidence="15" type="ORF">MTDSW087_05207</name>
</gene>
<dbReference type="InterPro" id="IPR013328">
    <property type="entry name" value="6PGD_dom2"/>
</dbReference>
<dbReference type="EC" id="1.1.1.169" evidence="4 11"/>
<reference evidence="14" key="3">
    <citation type="submission" date="2021-08" db="EMBL/GenBank/DDBJ databases">
        <authorList>
            <person name="Tani A."/>
            <person name="Ola A."/>
            <person name="Ogura Y."/>
            <person name="Katsura K."/>
            <person name="Hayashi T."/>
        </authorList>
    </citation>
    <scope>NUCLEOTIDE SEQUENCE</scope>
    <source>
        <strain evidence="14">DSM 22415</strain>
    </source>
</reference>
<dbReference type="InterPro" id="IPR013752">
    <property type="entry name" value="KPA_reductase"/>
</dbReference>
<evidence type="ECO:0000313" key="14">
    <source>
        <dbReference type="EMBL" id="GJD55451.1"/>
    </source>
</evidence>
<protein>
    <recommendedName>
        <fullName evidence="5 11">2-dehydropantoate 2-reductase</fullName>
        <ecNumber evidence="4 11">1.1.1.169</ecNumber>
    </recommendedName>
    <alternativeName>
        <fullName evidence="9 11">Ketopantoate reductase</fullName>
    </alternativeName>
</protein>
<evidence type="ECO:0000256" key="3">
    <source>
        <dbReference type="ARBA" id="ARBA00007870"/>
    </source>
</evidence>
<evidence type="ECO:0000256" key="8">
    <source>
        <dbReference type="ARBA" id="ARBA00023002"/>
    </source>
</evidence>
<evidence type="ECO:0000259" key="12">
    <source>
        <dbReference type="Pfam" id="PF02558"/>
    </source>
</evidence>
<dbReference type="Gene3D" id="1.10.1040.10">
    <property type="entry name" value="N-(1-d-carboxylethyl)-l-norvaline Dehydrogenase, domain 2"/>
    <property type="match status" value="1"/>
</dbReference>
<evidence type="ECO:0000313" key="17">
    <source>
        <dbReference type="Proteomes" id="UP001055303"/>
    </source>
</evidence>
<comment type="similarity">
    <text evidence="3 11">Belongs to the ketopantoate reductase family.</text>
</comment>
<dbReference type="NCBIfam" id="NF005089">
    <property type="entry name" value="PRK06522.1-4"/>
    <property type="match status" value="1"/>
</dbReference>
<dbReference type="SUPFAM" id="SSF51735">
    <property type="entry name" value="NAD(P)-binding Rossmann-fold domains"/>
    <property type="match status" value="1"/>
</dbReference>
<keyword evidence="7 11" id="KW-0521">NADP</keyword>
<organism evidence="15 16">
    <name type="scientific">Methylobacterium dankookense</name>
    <dbReference type="NCBI Taxonomy" id="560405"/>
    <lineage>
        <taxon>Bacteria</taxon>
        <taxon>Pseudomonadati</taxon>
        <taxon>Pseudomonadota</taxon>
        <taxon>Alphaproteobacteria</taxon>
        <taxon>Hyphomicrobiales</taxon>
        <taxon>Methylobacteriaceae</taxon>
        <taxon>Methylobacterium</taxon>
    </lineage>
</organism>
<feature type="domain" description="Ketopantoate reductase C-terminal" evidence="13">
    <location>
        <begin position="199"/>
        <end position="319"/>
    </location>
</feature>
<evidence type="ECO:0000256" key="1">
    <source>
        <dbReference type="ARBA" id="ARBA00002919"/>
    </source>
</evidence>
<comment type="function">
    <text evidence="1 11">Catalyzes the NADPH-dependent reduction of ketopantoate into pantoic acid.</text>
</comment>
<dbReference type="EMBL" id="BPQI01000029">
    <property type="protein sequence ID" value="GJD55451.1"/>
    <property type="molecule type" value="Genomic_DNA"/>
</dbReference>
<evidence type="ECO:0000256" key="9">
    <source>
        <dbReference type="ARBA" id="ARBA00032024"/>
    </source>
</evidence>
<dbReference type="FunFam" id="1.10.1040.10:FF:000017">
    <property type="entry name" value="2-dehydropantoate 2-reductase"/>
    <property type="match status" value="1"/>
</dbReference>
<evidence type="ECO:0000256" key="7">
    <source>
        <dbReference type="ARBA" id="ARBA00022857"/>
    </source>
</evidence>
<dbReference type="GO" id="GO:0008677">
    <property type="term" value="F:2-dehydropantoate 2-reductase activity"/>
    <property type="evidence" value="ECO:0007669"/>
    <property type="project" value="UniProtKB-EC"/>
</dbReference>
<dbReference type="RefSeq" id="WP_144768087.1">
    <property type="nucleotide sequence ID" value="NZ_BPQI01000029.1"/>
</dbReference>
<reference evidence="14" key="2">
    <citation type="journal article" date="2021" name="Front. Microbiol.">
        <title>Comprehensive Comparative Genomics and Phenotyping of Methylobacterium Species.</title>
        <authorList>
            <person name="Alessa O."/>
            <person name="Ogura Y."/>
            <person name="Fujitani Y."/>
            <person name="Takami H."/>
            <person name="Hayashi T."/>
            <person name="Sahin N."/>
            <person name="Tani A."/>
        </authorList>
    </citation>
    <scope>NUCLEOTIDE SEQUENCE</scope>
    <source>
        <strain evidence="14">DSM 22415</strain>
    </source>
</reference>
<dbReference type="NCBIfam" id="TIGR00745">
    <property type="entry name" value="apbA_panE"/>
    <property type="match status" value="1"/>
</dbReference>
<dbReference type="GO" id="GO:0015940">
    <property type="term" value="P:pantothenate biosynthetic process"/>
    <property type="evidence" value="ECO:0007669"/>
    <property type="project" value="UniProtKB-UniPathway"/>
</dbReference>
<proteinExistence type="inferred from homology"/>
<evidence type="ECO:0000256" key="10">
    <source>
        <dbReference type="ARBA" id="ARBA00048793"/>
    </source>
</evidence>
<evidence type="ECO:0000256" key="11">
    <source>
        <dbReference type="RuleBase" id="RU362068"/>
    </source>
</evidence>
<dbReference type="InterPro" id="IPR008927">
    <property type="entry name" value="6-PGluconate_DH-like_C_sf"/>
</dbReference>
<keyword evidence="6 11" id="KW-0566">Pantothenate biosynthesis</keyword>
<dbReference type="SUPFAM" id="SSF48179">
    <property type="entry name" value="6-phosphogluconate dehydrogenase C-terminal domain-like"/>
    <property type="match status" value="1"/>
</dbReference>
<evidence type="ECO:0000259" key="13">
    <source>
        <dbReference type="Pfam" id="PF08546"/>
    </source>
</evidence>
<dbReference type="Pfam" id="PF02558">
    <property type="entry name" value="ApbA"/>
    <property type="match status" value="1"/>
</dbReference>
<dbReference type="UniPathway" id="UPA00028">
    <property type="reaction ID" value="UER00004"/>
</dbReference>
<dbReference type="PANTHER" id="PTHR21708:SF45">
    <property type="entry name" value="2-DEHYDROPANTOATE 2-REDUCTASE"/>
    <property type="match status" value="1"/>
</dbReference>
<dbReference type="InterPro" id="IPR051402">
    <property type="entry name" value="KPR-Related"/>
</dbReference>
<comment type="catalytic activity">
    <reaction evidence="10 11">
        <text>(R)-pantoate + NADP(+) = 2-dehydropantoate + NADPH + H(+)</text>
        <dbReference type="Rhea" id="RHEA:16233"/>
        <dbReference type="ChEBI" id="CHEBI:11561"/>
        <dbReference type="ChEBI" id="CHEBI:15378"/>
        <dbReference type="ChEBI" id="CHEBI:15980"/>
        <dbReference type="ChEBI" id="CHEBI:57783"/>
        <dbReference type="ChEBI" id="CHEBI:58349"/>
        <dbReference type="EC" id="1.1.1.169"/>
    </reaction>
</comment>
<dbReference type="Proteomes" id="UP001055303">
    <property type="component" value="Unassembled WGS sequence"/>
</dbReference>
<dbReference type="EMBL" id="CABFVH010000056">
    <property type="protein sequence ID" value="VUF15467.1"/>
    <property type="molecule type" value="Genomic_DNA"/>
</dbReference>
<evidence type="ECO:0000313" key="16">
    <source>
        <dbReference type="Proteomes" id="UP000401717"/>
    </source>
</evidence>